<gene>
    <name evidence="2" type="ORF">Ahy_B03g067205</name>
</gene>
<dbReference type="AlphaFoldDB" id="A0A445A640"/>
<feature type="region of interest" description="Disordered" evidence="1">
    <location>
        <begin position="42"/>
        <end position="62"/>
    </location>
</feature>
<name>A0A445A640_ARAHY</name>
<feature type="compositionally biased region" description="Low complexity" evidence="1">
    <location>
        <begin position="47"/>
        <end position="58"/>
    </location>
</feature>
<dbReference type="Proteomes" id="UP000289738">
    <property type="component" value="Chromosome B03"/>
</dbReference>
<organism evidence="2 3">
    <name type="scientific">Arachis hypogaea</name>
    <name type="common">Peanut</name>
    <dbReference type="NCBI Taxonomy" id="3818"/>
    <lineage>
        <taxon>Eukaryota</taxon>
        <taxon>Viridiplantae</taxon>
        <taxon>Streptophyta</taxon>
        <taxon>Embryophyta</taxon>
        <taxon>Tracheophyta</taxon>
        <taxon>Spermatophyta</taxon>
        <taxon>Magnoliopsida</taxon>
        <taxon>eudicotyledons</taxon>
        <taxon>Gunneridae</taxon>
        <taxon>Pentapetalae</taxon>
        <taxon>rosids</taxon>
        <taxon>fabids</taxon>
        <taxon>Fabales</taxon>
        <taxon>Fabaceae</taxon>
        <taxon>Papilionoideae</taxon>
        <taxon>50 kb inversion clade</taxon>
        <taxon>dalbergioids sensu lato</taxon>
        <taxon>Dalbergieae</taxon>
        <taxon>Pterocarpus clade</taxon>
        <taxon>Arachis</taxon>
    </lineage>
</organism>
<accession>A0A445A640</accession>
<reference evidence="2 3" key="1">
    <citation type="submission" date="2019-01" db="EMBL/GenBank/DDBJ databases">
        <title>Sequencing of cultivated peanut Arachis hypogaea provides insights into genome evolution and oil improvement.</title>
        <authorList>
            <person name="Chen X."/>
        </authorList>
    </citation>
    <scope>NUCLEOTIDE SEQUENCE [LARGE SCALE GENOMIC DNA]</scope>
    <source>
        <strain evidence="3">cv. Fuhuasheng</strain>
        <tissue evidence="2">Leaves</tissue>
    </source>
</reference>
<protein>
    <submittedName>
        <fullName evidence="2">Uncharacterized protein</fullName>
    </submittedName>
</protein>
<evidence type="ECO:0000256" key="1">
    <source>
        <dbReference type="SAM" id="MobiDB-lite"/>
    </source>
</evidence>
<evidence type="ECO:0000313" key="2">
    <source>
        <dbReference type="EMBL" id="RYR21910.1"/>
    </source>
</evidence>
<proteinExistence type="predicted"/>
<dbReference type="EMBL" id="SDMP01000013">
    <property type="protein sequence ID" value="RYR21910.1"/>
    <property type="molecule type" value="Genomic_DNA"/>
</dbReference>
<evidence type="ECO:0000313" key="3">
    <source>
        <dbReference type="Proteomes" id="UP000289738"/>
    </source>
</evidence>
<keyword evidence="3" id="KW-1185">Reference proteome</keyword>
<sequence length="237" mass="26668">MSTHIDLSPEATAAALLMMARTASYVPREFSLPSFSFGFTDSRQEETQTQEGEGQPEPQVKKNPKTTVLIEELDELSGEKTALDFAGGKSPPIEKQTVSQIFDKFETPTKSNLMDESTDEYDPVCTLNAQQSLVLSIVHFASLKVISYIEADIITAMCLILNQENIKRFQEEIYCLPLNIVVRCNNMAIENHAGGEFLQPKSKKPFMVEDYPMFIPFLDLKKLASHSYGYVISRIRL</sequence>
<comment type="caution">
    <text evidence="2">The sequence shown here is derived from an EMBL/GenBank/DDBJ whole genome shotgun (WGS) entry which is preliminary data.</text>
</comment>